<feature type="transmembrane region" description="Helical" evidence="7">
    <location>
        <begin position="86"/>
        <end position="104"/>
    </location>
</feature>
<dbReference type="STRING" id="999415.HMPREF9943_01099"/>
<proteinExistence type="inferred from homology"/>
<keyword evidence="10" id="KW-1185">Reference proteome</keyword>
<dbReference type="GO" id="GO:0016413">
    <property type="term" value="F:O-acetyltransferase activity"/>
    <property type="evidence" value="ECO:0007669"/>
    <property type="project" value="TreeGrafter"/>
</dbReference>
<keyword evidence="3" id="KW-1003">Cell membrane</keyword>
<dbReference type="Proteomes" id="UP000011758">
    <property type="component" value="Unassembled WGS sequence"/>
</dbReference>
<feature type="transmembrane region" description="Helical" evidence="7">
    <location>
        <begin position="12"/>
        <end position="32"/>
    </location>
</feature>
<name>M2Q0U1_9FIRM</name>
<gene>
    <name evidence="9" type="ORF">HMPREF9943_01099</name>
</gene>
<evidence type="ECO:0000256" key="2">
    <source>
        <dbReference type="ARBA" id="ARBA00007400"/>
    </source>
</evidence>
<dbReference type="InterPro" id="IPR002656">
    <property type="entry name" value="Acyl_transf_3_dom"/>
</dbReference>
<evidence type="ECO:0000256" key="5">
    <source>
        <dbReference type="ARBA" id="ARBA00022989"/>
    </source>
</evidence>
<feature type="transmembrane region" description="Helical" evidence="7">
    <location>
        <begin position="326"/>
        <end position="343"/>
    </location>
</feature>
<feature type="transmembrane region" description="Helical" evidence="7">
    <location>
        <begin position="124"/>
        <end position="148"/>
    </location>
</feature>
<evidence type="ECO:0000256" key="4">
    <source>
        <dbReference type="ARBA" id="ARBA00022692"/>
    </source>
</evidence>
<dbReference type="RefSeq" id="WP_004802904.1">
    <property type="nucleotide sequence ID" value="NZ_AUGJ01000002.1"/>
</dbReference>
<comment type="similarity">
    <text evidence="2">Belongs to the acyltransferase 3 family.</text>
</comment>
<feature type="transmembrane region" description="Helical" evidence="7">
    <location>
        <begin position="229"/>
        <end position="248"/>
    </location>
</feature>
<dbReference type="BioCyc" id="ECAT999415-HMP:GTTI-1125-MONOMER"/>
<evidence type="ECO:0000313" key="10">
    <source>
        <dbReference type="Proteomes" id="UP000011758"/>
    </source>
</evidence>
<comment type="caution">
    <text evidence="9">The sequence shown here is derived from an EMBL/GenBank/DDBJ whole genome shotgun (WGS) entry which is preliminary data.</text>
</comment>
<protein>
    <recommendedName>
        <fullName evidence="8">Acyltransferase 3 domain-containing protein</fullName>
    </recommendedName>
</protein>
<evidence type="ECO:0000313" key="9">
    <source>
        <dbReference type="EMBL" id="EMD16545.1"/>
    </source>
</evidence>
<accession>M2Q0U1</accession>
<evidence type="ECO:0000259" key="8">
    <source>
        <dbReference type="Pfam" id="PF01757"/>
    </source>
</evidence>
<evidence type="ECO:0000256" key="3">
    <source>
        <dbReference type="ARBA" id="ARBA00022475"/>
    </source>
</evidence>
<evidence type="ECO:0000256" key="6">
    <source>
        <dbReference type="ARBA" id="ARBA00023136"/>
    </source>
</evidence>
<feature type="transmembrane region" description="Helical" evidence="7">
    <location>
        <begin position="195"/>
        <end position="217"/>
    </location>
</feature>
<dbReference type="Pfam" id="PF01757">
    <property type="entry name" value="Acyl_transf_3"/>
    <property type="match status" value="1"/>
</dbReference>
<dbReference type="AlphaFoldDB" id="M2Q0U1"/>
<keyword evidence="6 7" id="KW-0472">Membrane</keyword>
<dbReference type="PANTHER" id="PTHR40074:SF2">
    <property type="entry name" value="O-ACETYLTRANSFERASE WECH"/>
    <property type="match status" value="1"/>
</dbReference>
<dbReference type="OrthoDB" id="9810469at2"/>
<keyword evidence="4 7" id="KW-0812">Transmembrane</keyword>
<dbReference type="GO" id="GO:0005886">
    <property type="term" value="C:plasma membrane"/>
    <property type="evidence" value="ECO:0007669"/>
    <property type="project" value="UniProtKB-SubCell"/>
</dbReference>
<keyword evidence="5 7" id="KW-1133">Transmembrane helix</keyword>
<feature type="transmembrane region" description="Helical" evidence="7">
    <location>
        <begin position="260"/>
        <end position="277"/>
    </location>
</feature>
<sequence length="355" mass="41782">MEKKRYDGLDLMKAIAILMVISLHIPLWHINFIEHRSITRMFQYGGRLLSEGVPIFVTINGFLMLRKSSFDLDKHLKKCAKLFGIFLFWAVVYTIVGISVRNAWSSTGISDFFVYIFETGGKSTYTGGLWFLQWLFGVYLIFPILWYVYKNDFRLFQYFFIMLFIVNIGLNTLDLLGNIIYIYDDAPSYFEMIQMIKRFAFIREPYILFFCFGGMVYHYYDEIIKRKKLIIITGILAWLTAWGYGLFISFHDLKVYNQTFNYGTICTFFIMLGWFAITSDFKADSNVASKLLVYIGKNTFVFYIYHKLLVNVIKALRPELMINHRFIIYGITIIFCLMMTWIVNKVSVLSKLTAL</sequence>
<organism evidence="9 10">
    <name type="scientific">Eggerthia catenaformis OT 569 = DSM 20559</name>
    <dbReference type="NCBI Taxonomy" id="999415"/>
    <lineage>
        <taxon>Bacteria</taxon>
        <taxon>Bacillati</taxon>
        <taxon>Bacillota</taxon>
        <taxon>Erysipelotrichia</taxon>
        <taxon>Erysipelotrichales</taxon>
        <taxon>Coprobacillaceae</taxon>
        <taxon>Eggerthia</taxon>
    </lineage>
</organism>
<feature type="transmembrane region" description="Helical" evidence="7">
    <location>
        <begin position="44"/>
        <end position="65"/>
    </location>
</feature>
<dbReference type="EMBL" id="AGEJ01000018">
    <property type="protein sequence ID" value="EMD16545.1"/>
    <property type="molecule type" value="Genomic_DNA"/>
</dbReference>
<dbReference type="PANTHER" id="PTHR40074">
    <property type="entry name" value="O-ACETYLTRANSFERASE WECH"/>
    <property type="match status" value="1"/>
</dbReference>
<feature type="transmembrane region" description="Helical" evidence="7">
    <location>
        <begin position="289"/>
        <end position="306"/>
    </location>
</feature>
<evidence type="ECO:0000256" key="1">
    <source>
        <dbReference type="ARBA" id="ARBA00004651"/>
    </source>
</evidence>
<comment type="subcellular location">
    <subcellularLocation>
        <location evidence="1">Cell membrane</location>
        <topology evidence="1">Multi-pass membrane protein</topology>
    </subcellularLocation>
</comment>
<feature type="domain" description="Acyltransferase 3" evidence="8">
    <location>
        <begin position="7"/>
        <end position="340"/>
    </location>
</feature>
<dbReference type="eggNOG" id="COG3274">
    <property type="taxonomic scope" value="Bacteria"/>
</dbReference>
<feature type="transmembrane region" description="Helical" evidence="7">
    <location>
        <begin position="160"/>
        <end position="183"/>
    </location>
</feature>
<dbReference type="GO" id="GO:0009246">
    <property type="term" value="P:enterobacterial common antigen biosynthetic process"/>
    <property type="evidence" value="ECO:0007669"/>
    <property type="project" value="TreeGrafter"/>
</dbReference>
<evidence type="ECO:0000256" key="7">
    <source>
        <dbReference type="SAM" id="Phobius"/>
    </source>
</evidence>
<reference evidence="9 10" key="1">
    <citation type="submission" date="2013-02" db="EMBL/GenBank/DDBJ databases">
        <title>The Genome Sequence of Lactobacillus catenaformis F0143.</title>
        <authorList>
            <consortium name="The Broad Institute Genome Sequencing Platform"/>
            <person name="Earl A."/>
            <person name="Ward D."/>
            <person name="Feldgarden M."/>
            <person name="Gevers D."/>
            <person name="Izard J."/>
            <person name="Blanton J.M."/>
            <person name="Mathney J."/>
            <person name="Dewhirst F.E."/>
            <person name="Young S.K."/>
            <person name="Zeng Q."/>
            <person name="Gargeya S."/>
            <person name="Fitzgerald M."/>
            <person name="Haas B."/>
            <person name="Abouelleil A."/>
            <person name="Alvarado L."/>
            <person name="Arachchi H.M."/>
            <person name="Berlin A."/>
            <person name="Chapman S.B."/>
            <person name="Gearin G."/>
            <person name="Goldberg J."/>
            <person name="Griggs A."/>
            <person name="Gujja S."/>
            <person name="Hansen M."/>
            <person name="Heiman D."/>
            <person name="Howarth C."/>
            <person name="Larimer J."/>
            <person name="Lui A."/>
            <person name="MacDonald P.J.P."/>
            <person name="McCowen C."/>
            <person name="Montmayeur A."/>
            <person name="Murphy C."/>
            <person name="Neiman D."/>
            <person name="Pearson M."/>
            <person name="Priest M."/>
            <person name="Roberts A."/>
            <person name="Saif S."/>
            <person name="Shea T."/>
            <person name="Sisk P."/>
            <person name="Stolte C."/>
            <person name="Sykes S."/>
            <person name="Wortman J."/>
            <person name="Nusbaum C."/>
            <person name="Birren B."/>
        </authorList>
    </citation>
    <scope>NUCLEOTIDE SEQUENCE [LARGE SCALE GENOMIC DNA]</scope>
    <source>
        <strain evidence="9 10">OT 569</strain>
    </source>
</reference>